<evidence type="ECO:0000313" key="1">
    <source>
        <dbReference type="EMBL" id="EQM63009.1"/>
    </source>
</evidence>
<name>A0ABP2XEY0_9CHLA</name>
<dbReference type="Proteomes" id="UP000016064">
    <property type="component" value="Unassembled WGS sequence"/>
</dbReference>
<keyword evidence="2" id="KW-1185">Reference proteome</keyword>
<gene>
    <name evidence="1" type="ORF">H359_0288</name>
</gene>
<reference evidence="1 2" key="1">
    <citation type="submission" date="2013-07" db="EMBL/GenBank/DDBJ databases">
        <title>Isolation of a new Chlamydia species from the feral Sacred Ibis (Threskiornis aethiopicus): Chlamydia ibidis.</title>
        <authorList>
            <person name="Vorimore F."/>
            <person name="Hsia R.-C."/>
            <person name="Huot-Creasy H."/>
            <person name="Bastian S."/>
            <person name="Deruyter L."/>
            <person name="Passet A."/>
            <person name="Sachse K."/>
            <person name="Bavoil P."/>
            <person name="Myers G."/>
            <person name="Laroucau K."/>
        </authorList>
    </citation>
    <scope>NUCLEOTIDE SEQUENCE [LARGE SCALE GENOMIC DNA]</scope>
    <source>
        <strain evidence="1 2">10-1398/6</strain>
    </source>
</reference>
<proteinExistence type="predicted"/>
<organism evidence="1 2">
    <name type="scientific">Chlamydia ibidis 10-1398/6</name>
    <dbReference type="NCBI Taxonomy" id="1046581"/>
    <lineage>
        <taxon>Bacteria</taxon>
        <taxon>Pseudomonadati</taxon>
        <taxon>Chlamydiota</taxon>
        <taxon>Chlamydiia</taxon>
        <taxon>Chlamydiales</taxon>
        <taxon>Chlamydiaceae</taxon>
        <taxon>Chlamydia/Chlamydophila group</taxon>
        <taxon>Chlamydia</taxon>
    </lineage>
</organism>
<protein>
    <submittedName>
        <fullName evidence="1">Uncharacterized protein</fullName>
    </submittedName>
</protein>
<evidence type="ECO:0000313" key="2">
    <source>
        <dbReference type="Proteomes" id="UP000016064"/>
    </source>
</evidence>
<sequence length="38" mass="4592">MRPSICLYDNGIYPNDQLIGKIEQNYEERRSFNHDSKF</sequence>
<dbReference type="EMBL" id="APJW01000001">
    <property type="protein sequence ID" value="EQM63009.1"/>
    <property type="molecule type" value="Genomic_DNA"/>
</dbReference>
<accession>A0ABP2XEY0</accession>
<comment type="caution">
    <text evidence="1">The sequence shown here is derived from an EMBL/GenBank/DDBJ whole genome shotgun (WGS) entry which is preliminary data.</text>
</comment>